<dbReference type="GO" id="GO:0003677">
    <property type="term" value="F:DNA binding"/>
    <property type="evidence" value="ECO:0007669"/>
    <property type="project" value="UniProtKB-KW"/>
</dbReference>
<name>W2SCM5_CYPE1</name>
<dbReference type="EMBL" id="KB822711">
    <property type="protein sequence ID" value="ETN46360.1"/>
    <property type="molecule type" value="Genomic_DNA"/>
</dbReference>
<organism evidence="7 8">
    <name type="scientific">Cyphellophora europaea (strain CBS 101466)</name>
    <name type="common">Phialophora europaea</name>
    <dbReference type="NCBI Taxonomy" id="1220924"/>
    <lineage>
        <taxon>Eukaryota</taxon>
        <taxon>Fungi</taxon>
        <taxon>Dikarya</taxon>
        <taxon>Ascomycota</taxon>
        <taxon>Pezizomycotina</taxon>
        <taxon>Eurotiomycetes</taxon>
        <taxon>Chaetothyriomycetidae</taxon>
        <taxon>Chaetothyriales</taxon>
        <taxon>Cyphellophoraceae</taxon>
        <taxon>Cyphellophora</taxon>
    </lineage>
</organism>
<dbReference type="PANTHER" id="PTHR36206">
    <property type="entry name" value="ASPERCRYPTIN BIOSYNTHESIS CLUSTER-SPECIFIC TRANSCRIPTION REGULATOR ATNN-RELATED"/>
    <property type="match status" value="1"/>
</dbReference>
<evidence type="ECO:0000313" key="8">
    <source>
        <dbReference type="Proteomes" id="UP000030752"/>
    </source>
</evidence>
<dbReference type="GeneID" id="19967883"/>
<keyword evidence="5" id="KW-0804">Transcription</keyword>
<dbReference type="InterPro" id="IPR036864">
    <property type="entry name" value="Zn2-C6_fun-type_DNA-bd_sf"/>
</dbReference>
<evidence type="ECO:0000256" key="5">
    <source>
        <dbReference type="ARBA" id="ARBA00023163"/>
    </source>
</evidence>
<dbReference type="Gene3D" id="4.10.240.10">
    <property type="entry name" value="Zn(2)-C6 fungal-type DNA-binding domain"/>
    <property type="match status" value="1"/>
</dbReference>
<dbReference type="AlphaFoldDB" id="W2SCM5"/>
<evidence type="ECO:0000256" key="4">
    <source>
        <dbReference type="ARBA" id="ARBA00023125"/>
    </source>
</evidence>
<evidence type="ECO:0000256" key="2">
    <source>
        <dbReference type="ARBA" id="ARBA00022833"/>
    </source>
</evidence>
<evidence type="ECO:0000313" key="7">
    <source>
        <dbReference type="EMBL" id="ETN46360.1"/>
    </source>
</evidence>
<dbReference type="STRING" id="1220924.W2SCM5"/>
<gene>
    <name evidence="7" type="ORF">HMPREF1541_00544</name>
</gene>
<evidence type="ECO:0000256" key="3">
    <source>
        <dbReference type="ARBA" id="ARBA00023015"/>
    </source>
</evidence>
<dbReference type="HOGENOM" id="CLU_011409_12_1_1"/>
<dbReference type="RefSeq" id="XP_008711072.1">
    <property type="nucleotide sequence ID" value="XM_008712850.1"/>
</dbReference>
<keyword evidence="8" id="KW-1185">Reference proteome</keyword>
<keyword evidence="1" id="KW-0479">Metal-binding</keyword>
<keyword evidence="2" id="KW-0862">Zinc</keyword>
<dbReference type="OrthoDB" id="3145928at2759"/>
<keyword evidence="6" id="KW-0539">Nucleus</keyword>
<dbReference type="PANTHER" id="PTHR36206:SF14">
    <property type="entry name" value="ZN(2)-C6 FUNGAL-TYPE DOMAIN-CONTAINING PROTEIN-RELATED"/>
    <property type="match status" value="1"/>
</dbReference>
<accession>W2SCM5</accession>
<dbReference type="InterPro" id="IPR001138">
    <property type="entry name" value="Zn2Cys6_DnaBD"/>
</dbReference>
<dbReference type="CDD" id="cd00067">
    <property type="entry name" value="GAL4"/>
    <property type="match status" value="1"/>
</dbReference>
<dbReference type="eggNOG" id="ENOG502SQ3E">
    <property type="taxonomic scope" value="Eukaryota"/>
</dbReference>
<proteinExistence type="predicted"/>
<evidence type="ECO:0000256" key="1">
    <source>
        <dbReference type="ARBA" id="ARBA00022723"/>
    </source>
</evidence>
<dbReference type="GO" id="GO:0008270">
    <property type="term" value="F:zinc ion binding"/>
    <property type="evidence" value="ECO:0007669"/>
    <property type="project" value="InterPro"/>
</dbReference>
<evidence type="ECO:0000256" key="6">
    <source>
        <dbReference type="ARBA" id="ARBA00023242"/>
    </source>
</evidence>
<dbReference type="InterPro" id="IPR021858">
    <property type="entry name" value="Fun_TF"/>
</dbReference>
<dbReference type="GO" id="GO:0000981">
    <property type="term" value="F:DNA-binding transcription factor activity, RNA polymerase II-specific"/>
    <property type="evidence" value="ECO:0007669"/>
    <property type="project" value="InterPro"/>
</dbReference>
<reference evidence="7 8" key="1">
    <citation type="submission" date="2013-03" db="EMBL/GenBank/DDBJ databases">
        <title>The Genome Sequence of Phialophora europaea CBS 101466.</title>
        <authorList>
            <consortium name="The Broad Institute Genomics Platform"/>
            <person name="Cuomo C."/>
            <person name="de Hoog S."/>
            <person name="Gorbushina A."/>
            <person name="Walker B."/>
            <person name="Young S.K."/>
            <person name="Zeng Q."/>
            <person name="Gargeya S."/>
            <person name="Fitzgerald M."/>
            <person name="Haas B."/>
            <person name="Abouelleil A."/>
            <person name="Allen A.W."/>
            <person name="Alvarado L."/>
            <person name="Arachchi H.M."/>
            <person name="Berlin A.M."/>
            <person name="Chapman S.B."/>
            <person name="Gainer-Dewar J."/>
            <person name="Goldberg J."/>
            <person name="Griggs A."/>
            <person name="Gujja S."/>
            <person name="Hansen M."/>
            <person name="Howarth C."/>
            <person name="Imamovic A."/>
            <person name="Ireland A."/>
            <person name="Larimer J."/>
            <person name="McCowan C."/>
            <person name="Murphy C."/>
            <person name="Pearson M."/>
            <person name="Poon T.W."/>
            <person name="Priest M."/>
            <person name="Roberts A."/>
            <person name="Saif S."/>
            <person name="Shea T."/>
            <person name="Sisk P."/>
            <person name="Sykes S."/>
            <person name="Wortman J."/>
            <person name="Nusbaum C."/>
            <person name="Birren B."/>
        </authorList>
    </citation>
    <scope>NUCLEOTIDE SEQUENCE [LARGE SCALE GENOMIC DNA]</scope>
    <source>
        <strain evidence="7 8">CBS 101466</strain>
    </source>
</reference>
<dbReference type="InterPro" id="IPR052360">
    <property type="entry name" value="Transcr_Regulatory_Proteins"/>
</dbReference>
<dbReference type="Pfam" id="PF11951">
    <property type="entry name" value="Fungal_trans_2"/>
    <property type="match status" value="1"/>
</dbReference>
<dbReference type="InParanoid" id="W2SCM5"/>
<dbReference type="SUPFAM" id="SSF57701">
    <property type="entry name" value="Zn2/Cys6 DNA-binding domain"/>
    <property type="match status" value="1"/>
</dbReference>
<keyword evidence="4" id="KW-0238">DNA-binding</keyword>
<evidence type="ECO:0008006" key="9">
    <source>
        <dbReference type="Google" id="ProtNLM"/>
    </source>
</evidence>
<dbReference type="VEuPathDB" id="FungiDB:HMPREF1541_00544"/>
<protein>
    <recommendedName>
        <fullName evidence="9">Zn(2)-C6 fungal-type domain-containing protein</fullName>
    </recommendedName>
</protein>
<sequence length="599" mass="66874">MNMDNIKDDPERVLSWVPSSPDIDKGNHQSCSLCPLTEISLRSTWMLLTSRLIDRCPQDPMEPDATRRIRCDEAQPFCRNCQSTGRTCEGVAEAKFFFVATPPNTRALPDRSHTASPTFSLASPKHPEELRSFHIFFVRAAPLFSTGALDAGFWKDTIPRLSQSMLFAWDAAISIGLLFENPVYRVALPGWQNHQLEPQQLRALQWYTRSVSRLSQHMDSNPSDEMLALLSCALFTACEFQQGDSSGGFALLDRGLRLLMVYLSPARLRSPVSDTTSLLEASVVPFFTRHAMFMALSGLPLLYDFTSIAAQPRTRPLTARFSEEWATLDAIPQALFDLIYRSNELCRAARLVVHQPYELSRIGTLQPPLLNALNAWRERLAQFSRTAASPEDASKVSYLRLYHLVATILASTCLSPTQVSLDAHFTDFGVIVDLAVEILASNGRPLPPFENGVGPPLFFVATHCRDPVLRRKALKLLHSVPRPTAPSTWTILPVTQIAEQAISFEEGGTTPRHASDVPELRRVHHAQCFLRPRPLARGGGRELALKLITYSESRDLVEHIVDLPDYDQNDFQHMGSHEIPLASQYALQPTKPFAAIAAP</sequence>
<dbReference type="Proteomes" id="UP000030752">
    <property type="component" value="Unassembled WGS sequence"/>
</dbReference>
<keyword evidence="3" id="KW-0805">Transcription regulation</keyword>